<dbReference type="Gene3D" id="2.60.120.700">
    <property type="entry name" value="Peptidase G1"/>
    <property type="match status" value="1"/>
</dbReference>
<dbReference type="CDD" id="cd13426">
    <property type="entry name" value="Peptidase_G1"/>
    <property type="match status" value="1"/>
</dbReference>
<dbReference type="InterPro" id="IPR038656">
    <property type="entry name" value="Peptidase_G1_sf"/>
</dbReference>
<evidence type="ECO:0000256" key="1">
    <source>
        <dbReference type="PIRSR" id="PIRSR600250-50"/>
    </source>
</evidence>
<accession>A0A0B2AAE9</accession>
<dbReference type="SUPFAM" id="SSF49899">
    <property type="entry name" value="Concanavalin A-like lectins/glucanases"/>
    <property type="match status" value="1"/>
</dbReference>
<dbReference type="GO" id="GO:0006508">
    <property type="term" value="P:proteolysis"/>
    <property type="evidence" value="ECO:0007669"/>
    <property type="project" value="InterPro"/>
</dbReference>
<gene>
    <name evidence="4" type="ORF">LK09_06450</name>
</gene>
<dbReference type="Pfam" id="PF01828">
    <property type="entry name" value="Peptidase_A4"/>
    <property type="match status" value="1"/>
</dbReference>
<dbReference type="InterPro" id="IPR000250">
    <property type="entry name" value="Peptidase_G1"/>
</dbReference>
<dbReference type="InterPro" id="IPR013320">
    <property type="entry name" value="ConA-like_dom_sf"/>
</dbReference>
<dbReference type="GO" id="GO:0070007">
    <property type="term" value="F:glutamic-type endopeptidase activity"/>
    <property type="evidence" value="ECO:0007669"/>
    <property type="project" value="InterPro"/>
</dbReference>
<dbReference type="EMBL" id="JTDK01000006">
    <property type="protein sequence ID" value="KHK98596.1"/>
    <property type="molecule type" value="Genomic_DNA"/>
</dbReference>
<evidence type="ECO:0000313" key="5">
    <source>
        <dbReference type="Proteomes" id="UP000031030"/>
    </source>
</evidence>
<dbReference type="AlphaFoldDB" id="A0A0B2AAE9"/>
<feature type="chain" id="PRO_5002085435" description="Peptidase A4 family protein" evidence="3">
    <location>
        <begin position="29"/>
        <end position="258"/>
    </location>
</feature>
<evidence type="ECO:0000313" key="4">
    <source>
        <dbReference type="EMBL" id="KHK98596.1"/>
    </source>
</evidence>
<feature type="region of interest" description="Disordered" evidence="2">
    <location>
        <begin position="230"/>
        <end position="258"/>
    </location>
</feature>
<dbReference type="Proteomes" id="UP000031030">
    <property type="component" value="Unassembled WGS sequence"/>
</dbReference>
<evidence type="ECO:0000256" key="2">
    <source>
        <dbReference type="SAM" id="MobiDB-lite"/>
    </source>
</evidence>
<keyword evidence="5" id="KW-1185">Reference proteome</keyword>
<keyword evidence="3" id="KW-0732">Signal</keyword>
<dbReference type="RefSeq" id="WP_039397258.1">
    <property type="nucleotide sequence ID" value="NZ_JTDK01000006.1"/>
</dbReference>
<dbReference type="PANTHER" id="PTHR37536">
    <property type="entry name" value="PUTATIVE (AFU_ORTHOLOGUE AFUA_3G02970)-RELATED"/>
    <property type="match status" value="1"/>
</dbReference>
<dbReference type="PANTHER" id="PTHR37536:SF1">
    <property type="entry name" value="ASPERGILLOPEPSIN, PUTAITVE (AFU_ORTHOLOGUE AFUA_7G01200)"/>
    <property type="match status" value="1"/>
</dbReference>
<dbReference type="STRING" id="1348253.LK09_06450"/>
<evidence type="ECO:0008006" key="6">
    <source>
        <dbReference type="Google" id="ProtNLM"/>
    </source>
</evidence>
<proteinExistence type="predicted"/>
<dbReference type="OrthoDB" id="2630173at2"/>
<protein>
    <recommendedName>
        <fullName evidence="6">Peptidase A4 family protein</fullName>
    </recommendedName>
</protein>
<feature type="signal peptide" evidence="3">
    <location>
        <begin position="1"/>
        <end position="28"/>
    </location>
</feature>
<evidence type="ECO:0000256" key="3">
    <source>
        <dbReference type="SAM" id="SignalP"/>
    </source>
</evidence>
<comment type="caution">
    <text evidence="4">The sequence shown here is derived from an EMBL/GenBank/DDBJ whole genome shotgun (WGS) entry which is preliminary data.</text>
</comment>
<feature type="active site" description="Proton acceptor" evidence="1">
    <location>
        <position position="185"/>
    </location>
</feature>
<name>A0A0B2AAE9_9MICO</name>
<sequence length="258" mass="26016">MVWRSLIASVSAAGLAAAALLGPVAADASAISHKPRVPANATHAGNLGWASSNWSGYAVASAGTPFTSITGTWRVPSVSATKTASYSSNWIGIDGFNNSSLIQTGTESDYYNRAAHYAVWWEILPAAETPITTMTVSPGDLINASISRGAGGVWTITIADATTGAKSTTTHAYSGPLTSAEWIEEAPSIGGRVATLAHYGSATFDPGTVNGASPGLTASDGGAMVQHGVQVSTPSAPDPAKDGFSVSYGSTAPAAPTT</sequence>
<organism evidence="4 5">
    <name type="scientific">Microbacterium mangrovi</name>
    <dbReference type="NCBI Taxonomy" id="1348253"/>
    <lineage>
        <taxon>Bacteria</taxon>
        <taxon>Bacillati</taxon>
        <taxon>Actinomycetota</taxon>
        <taxon>Actinomycetes</taxon>
        <taxon>Micrococcales</taxon>
        <taxon>Microbacteriaceae</taxon>
        <taxon>Microbacterium</taxon>
    </lineage>
</organism>
<reference evidence="4 5" key="1">
    <citation type="submission" date="2014-11" db="EMBL/GenBank/DDBJ databases">
        <title>Genome sequence of Microbacterium mangrovi MUSC 115(T).</title>
        <authorList>
            <person name="Lee L.-H."/>
        </authorList>
    </citation>
    <scope>NUCLEOTIDE SEQUENCE [LARGE SCALE GENOMIC DNA]</scope>
    <source>
        <strain evidence="4 5">MUSC 115</strain>
    </source>
</reference>